<evidence type="ECO:0000256" key="7">
    <source>
        <dbReference type="ARBA" id="ARBA00022679"/>
    </source>
</evidence>
<feature type="compositionally biased region" description="Polar residues" evidence="13">
    <location>
        <begin position="972"/>
        <end position="987"/>
    </location>
</feature>
<dbReference type="FunFam" id="3.10.20.90:FF:000007">
    <property type="entry name" value="Serine/threonine-protein kinase WNK1 isoform 1"/>
    <property type="match status" value="1"/>
</dbReference>
<feature type="compositionally biased region" description="Basic residues" evidence="13">
    <location>
        <begin position="1030"/>
        <end position="1040"/>
    </location>
</feature>
<dbReference type="Pfam" id="PF00069">
    <property type="entry name" value="Pkinase"/>
    <property type="match status" value="1"/>
</dbReference>
<dbReference type="InterPro" id="IPR008271">
    <property type="entry name" value="Ser/Thr_kinase_AS"/>
</dbReference>
<keyword evidence="5" id="KW-0723">Serine/threonine-protein kinase</keyword>
<dbReference type="InterPro" id="IPR024678">
    <property type="entry name" value="Kinase_OSR1/WNK_CCT"/>
</dbReference>
<comment type="subcellular location">
    <subcellularLocation>
        <location evidence="2">Cytoplasm</location>
    </subcellularLocation>
</comment>
<keyword evidence="4" id="KW-0963">Cytoplasm</keyword>
<feature type="compositionally biased region" description="Polar residues" evidence="13">
    <location>
        <begin position="1220"/>
        <end position="1231"/>
    </location>
</feature>
<feature type="compositionally biased region" description="Basic and acidic residues" evidence="13">
    <location>
        <begin position="1169"/>
        <end position="1181"/>
    </location>
</feature>
<organism evidence="15 16">
    <name type="scientific">Rostratula benghalensis</name>
    <name type="common">greater painted-snipe</name>
    <dbReference type="NCBI Taxonomy" id="118793"/>
    <lineage>
        <taxon>Eukaryota</taxon>
        <taxon>Metazoa</taxon>
        <taxon>Chordata</taxon>
        <taxon>Craniata</taxon>
        <taxon>Vertebrata</taxon>
        <taxon>Euteleostomi</taxon>
        <taxon>Archelosauria</taxon>
        <taxon>Archosauria</taxon>
        <taxon>Dinosauria</taxon>
        <taxon>Saurischia</taxon>
        <taxon>Theropoda</taxon>
        <taxon>Coelurosauria</taxon>
        <taxon>Aves</taxon>
        <taxon>Neognathae</taxon>
        <taxon>Neoaves</taxon>
        <taxon>Charadriiformes</taxon>
        <taxon>Rostratulidae</taxon>
        <taxon>Rostratula</taxon>
    </lineage>
</organism>
<dbReference type="SUPFAM" id="SSF56112">
    <property type="entry name" value="Protein kinase-like (PK-like)"/>
    <property type="match status" value="1"/>
</dbReference>
<dbReference type="InterPro" id="IPR000719">
    <property type="entry name" value="Prot_kinase_dom"/>
</dbReference>
<accession>A0A7L0DLM9</accession>
<dbReference type="Proteomes" id="UP000545435">
    <property type="component" value="Unassembled WGS sequence"/>
</dbReference>
<dbReference type="FunFam" id="3.30.200.20:FF:000494">
    <property type="entry name" value="serine/threonine-protein kinase WNK2 isoform X2"/>
    <property type="match status" value="1"/>
</dbReference>
<feature type="compositionally biased region" description="Low complexity" evidence="13">
    <location>
        <begin position="480"/>
        <end position="499"/>
    </location>
</feature>
<evidence type="ECO:0000256" key="11">
    <source>
        <dbReference type="ARBA" id="ARBA00047899"/>
    </source>
</evidence>
<dbReference type="SMART" id="SM00220">
    <property type="entry name" value="S_TKc"/>
    <property type="match status" value="1"/>
</dbReference>
<feature type="domain" description="Protein kinase" evidence="14">
    <location>
        <begin position="56"/>
        <end position="314"/>
    </location>
</feature>
<evidence type="ECO:0000259" key="14">
    <source>
        <dbReference type="PROSITE" id="PS50011"/>
    </source>
</evidence>
<dbReference type="FunFam" id="3.10.20.90:FF:000012">
    <property type="entry name" value="Serine/threonine-protein kinase WNK1 isoform 2"/>
    <property type="match status" value="1"/>
</dbReference>
<dbReference type="PANTHER" id="PTHR13902">
    <property type="entry name" value="SERINE/THREONINE-PROTEIN KINASE WNK WITH NO LYSINE -RELATED"/>
    <property type="match status" value="1"/>
</dbReference>
<evidence type="ECO:0000313" key="16">
    <source>
        <dbReference type="Proteomes" id="UP000545435"/>
    </source>
</evidence>
<sequence>APGTVAGAEEQKEAGKDVERKEALDAFKDQSKAKKEEPEEEADMKAVATSLDGRFLKFDIELGRGSFKTVYKGLDTETWVEVAWCELQDRKLTKVERQRFKEEAEMLKGLQHPNIVRFYDFWESCVKGKRCIVLVTELMTSGTLKTYLKRFKVMKPKVLRSWCRQILKGLLFLHTRTPPIIHRDLKCDNIFITGPTGSVKIGDLGLATLKRASFAKSVIGTPEFMAPEMYEEHYDESVDVYAFGMCMLEMATSEYPYSECQNAAQIYRKVTCGIKPASFEKVTDPEIKEIIGECICKNKEERYEIKDLLSHAFFAEDTGVRVELAEEDHGRKSSIALRLWVEDPKKLKGKPKDNGAIEFTFDLEKETPDDVAQEMIDSGFFHENDLKIVAKSIRDRVALILWRRERIWPRMQSEERRDSECLEKLKTPHAQQVQVTYLSHTGHHVLSEPEEPEADQHPFQQNLPTSITSVASDSTFDSGQGSTVYSDSQSSQQSVIYSSLPDPVPPALQRVYSPPLSESQAVPHGLQQLGHYQQPSGAGLPAVQPPPAVVAPRPQHYPEPPMPFPVVQPTTVASLQLGQPQPVLAGQQPPISQQASLQQVLASQPVCPIQPAAHLLPPYQSQTSQVATSSTPLKPLQISTVPQMPPIAPSQIPQFPVIPAITPLAGLDSLPPNLSDIPAANVPPIPAPSQYFAPAVILPSLPMNPALPMAPNSPALPMQAVNLPHTTVASLVLPCQTIVPNMPAATIPLLAVAPPGVPALPPHPGVPPLPPQPMYPTTFQQLLQSEAPSPHHAQGTPAAPQPQPPPPPQSLQPSVVHAADPALPVPGAGHQVIHRWGGLLPRTEKPFFFHVFLSILFPHPASSVPLEKYFMYLKGECSQVPGHPQYPLEAGAQVPVLPVQPPIVLSPPLQLQPELLPPHGAPEGIAQVHSSLATASPPVPIDHCLPLQPSALLQLQPDLSQPLGQQLPAPSSALQAVAETSQEEQAIQDKLQTLSQSCESYMSPDVASGKEMSDSFEGAIGSGKQEGKSSKKHKKSTRARSRQEKSSRPKLTILNASTTSLRVTVGFLWLLPEITVVNMCLQVCNTGDKMVECQLETHNHKMVTFKFDLDGDAPEEIATYMVENEFILQSEKEIFIEQMKDIIDKAEDMLSEDTEGERSSDQGTSPQQDTDRLEMNEEKRQSQMKAPVYQQNVLHTGKRWFIICPVVENPTTDAPEFSPPISQSTQQSEGP</sequence>
<feature type="region of interest" description="Disordered" evidence="13">
    <location>
        <begin position="469"/>
        <end position="522"/>
    </location>
</feature>
<evidence type="ECO:0000256" key="1">
    <source>
        <dbReference type="ARBA" id="ARBA00001946"/>
    </source>
</evidence>
<keyword evidence="16" id="KW-1185">Reference proteome</keyword>
<dbReference type="InterPro" id="IPR056865">
    <property type="entry name" value="CCTL2_WNK"/>
</dbReference>
<dbReference type="Pfam" id="PF24889">
    <property type="entry name" value="CCTL2_WNK"/>
    <property type="match status" value="1"/>
</dbReference>
<evidence type="ECO:0000256" key="5">
    <source>
        <dbReference type="ARBA" id="ARBA00022527"/>
    </source>
</evidence>
<keyword evidence="6" id="KW-0597">Phosphoprotein</keyword>
<dbReference type="PROSITE" id="PS50011">
    <property type="entry name" value="PROTEIN_KINASE_DOM"/>
    <property type="match status" value="1"/>
</dbReference>
<evidence type="ECO:0000256" key="8">
    <source>
        <dbReference type="ARBA" id="ARBA00022741"/>
    </source>
</evidence>
<evidence type="ECO:0000313" key="15">
    <source>
        <dbReference type="EMBL" id="NXJ71587.1"/>
    </source>
</evidence>
<evidence type="ECO:0000256" key="10">
    <source>
        <dbReference type="ARBA" id="ARBA00022840"/>
    </source>
</evidence>
<gene>
    <name evidence="15" type="primary">Wnk2</name>
    <name evidence="15" type="ORF">ROSBEN_R10293</name>
</gene>
<dbReference type="InterPro" id="IPR050588">
    <property type="entry name" value="WNK_Ser-Thr_kinase"/>
</dbReference>
<dbReference type="GO" id="GO:0004674">
    <property type="term" value="F:protein serine/threonine kinase activity"/>
    <property type="evidence" value="ECO:0007669"/>
    <property type="project" value="UniProtKB-KW"/>
</dbReference>
<comment type="catalytic activity">
    <reaction evidence="12">
        <text>L-seryl-[protein] + ATP = O-phospho-L-seryl-[protein] + ADP + H(+)</text>
        <dbReference type="Rhea" id="RHEA:17989"/>
        <dbReference type="Rhea" id="RHEA-COMP:9863"/>
        <dbReference type="Rhea" id="RHEA-COMP:11604"/>
        <dbReference type="ChEBI" id="CHEBI:15378"/>
        <dbReference type="ChEBI" id="CHEBI:29999"/>
        <dbReference type="ChEBI" id="CHEBI:30616"/>
        <dbReference type="ChEBI" id="CHEBI:83421"/>
        <dbReference type="ChEBI" id="CHEBI:456216"/>
        <dbReference type="EC" id="2.7.11.1"/>
    </reaction>
</comment>
<proteinExistence type="predicted"/>
<reference evidence="15 16" key="1">
    <citation type="submission" date="2019-09" db="EMBL/GenBank/DDBJ databases">
        <title>Bird 10,000 Genomes (B10K) Project - Family phase.</title>
        <authorList>
            <person name="Zhang G."/>
        </authorList>
    </citation>
    <scope>NUCLEOTIDE SEQUENCE [LARGE SCALE GENOMIC DNA]</scope>
    <source>
        <strain evidence="15">B10K-DU-006-20</strain>
        <tissue evidence="15">Mixed tissue sample</tissue>
    </source>
</reference>
<keyword evidence="10" id="KW-0067">ATP-binding</keyword>
<dbReference type="Pfam" id="PF12202">
    <property type="entry name" value="OSR1_C"/>
    <property type="match status" value="1"/>
</dbReference>
<feature type="region of interest" description="Disordered" evidence="13">
    <location>
        <begin position="1002"/>
        <end position="1050"/>
    </location>
</feature>
<dbReference type="Gene3D" id="3.10.20.90">
    <property type="entry name" value="Phosphatidylinositol 3-kinase Catalytic Subunit, Chain A, domain 1"/>
    <property type="match status" value="2"/>
</dbReference>
<comment type="catalytic activity">
    <reaction evidence="11">
        <text>L-threonyl-[protein] + ATP = O-phospho-L-threonyl-[protein] + ADP + H(+)</text>
        <dbReference type="Rhea" id="RHEA:46608"/>
        <dbReference type="Rhea" id="RHEA-COMP:11060"/>
        <dbReference type="Rhea" id="RHEA-COMP:11605"/>
        <dbReference type="ChEBI" id="CHEBI:15378"/>
        <dbReference type="ChEBI" id="CHEBI:30013"/>
        <dbReference type="ChEBI" id="CHEBI:30616"/>
        <dbReference type="ChEBI" id="CHEBI:61977"/>
        <dbReference type="ChEBI" id="CHEBI:456216"/>
        <dbReference type="EC" id="2.7.11.1"/>
    </reaction>
</comment>
<evidence type="ECO:0000256" key="2">
    <source>
        <dbReference type="ARBA" id="ARBA00004496"/>
    </source>
</evidence>
<comment type="caution">
    <text evidence="15">The sequence shown here is derived from an EMBL/GenBank/DDBJ whole genome shotgun (WGS) entry which is preliminary data.</text>
</comment>
<evidence type="ECO:0000256" key="3">
    <source>
        <dbReference type="ARBA" id="ARBA00012513"/>
    </source>
</evidence>
<name>A0A7L0DLM9_9CHAR</name>
<dbReference type="InterPro" id="IPR011009">
    <property type="entry name" value="Kinase-like_dom_sf"/>
</dbReference>
<dbReference type="AlphaFoldDB" id="A0A7L0DLM9"/>
<keyword evidence="8" id="KW-0547">Nucleotide-binding</keyword>
<evidence type="ECO:0000256" key="4">
    <source>
        <dbReference type="ARBA" id="ARBA00022490"/>
    </source>
</evidence>
<dbReference type="Gene3D" id="1.10.510.10">
    <property type="entry name" value="Transferase(Phosphotransferase) domain 1"/>
    <property type="match status" value="1"/>
</dbReference>
<dbReference type="Gene3D" id="3.30.200.20">
    <property type="entry name" value="Phosphorylase Kinase, domain 1"/>
    <property type="match status" value="1"/>
</dbReference>
<dbReference type="FunFam" id="1.10.510.10:FF:000006">
    <property type="entry name" value="Serine/threonine-protein kinase WNK1 isoform 2"/>
    <property type="match status" value="1"/>
</dbReference>
<keyword evidence="7" id="KW-0808">Transferase</keyword>
<comment type="cofactor">
    <cofactor evidence="1">
        <name>Mg(2+)</name>
        <dbReference type="ChEBI" id="CHEBI:18420"/>
    </cofactor>
</comment>
<feature type="region of interest" description="Disordered" evidence="13">
    <location>
        <begin position="786"/>
        <end position="821"/>
    </location>
</feature>
<dbReference type="EMBL" id="VXAI01000629">
    <property type="protein sequence ID" value="NXJ71587.1"/>
    <property type="molecule type" value="Genomic_DNA"/>
</dbReference>
<evidence type="ECO:0000256" key="6">
    <source>
        <dbReference type="ARBA" id="ARBA00022553"/>
    </source>
</evidence>
<feature type="region of interest" description="Disordered" evidence="13">
    <location>
        <begin position="962"/>
        <end position="987"/>
    </location>
</feature>
<feature type="compositionally biased region" description="Pro residues" evidence="13">
    <location>
        <begin position="799"/>
        <end position="810"/>
    </location>
</feature>
<feature type="region of interest" description="Disordered" evidence="13">
    <location>
        <begin position="1"/>
        <end position="43"/>
    </location>
</feature>
<dbReference type="GO" id="GO:0005524">
    <property type="term" value="F:ATP binding"/>
    <property type="evidence" value="ECO:0007669"/>
    <property type="project" value="UniProtKB-KW"/>
</dbReference>
<feature type="compositionally biased region" description="Basic and acidic residues" evidence="13">
    <location>
        <begin position="9"/>
        <end position="37"/>
    </location>
</feature>
<evidence type="ECO:0000256" key="13">
    <source>
        <dbReference type="SAM" id="MobiDB-lite"/>
    </source>
</evidence>
<feature type="region of interest" description="Disordered" evidence="13">
    <location>
        <begin position="1209"/>
        <end position="1231"/>
    </location>
</feature>
<feature type="region of interest" description="Disordered" evidence="13">
    <location>
        <begin position="1150"/>
        <end position="1188"/>
    </location>
</feature>
<protein>
    <recommendedName>
        <fullName evidence="3">non-specific serine/threonine protein kinase</fullName>
        <ecNumber evidence="3">2.7.11.1</ecNumber>
    </recommendedName>
</protein>
<dbReference type="EC" id="2.7.11.1" evidence="3"/>
<keyword evidence="9 15" id="KW-0418">Kinase</keyword>
<evidence type="ECO:0000256" key="12">
    <source>
        <dbReference type="ARBA" id="ARBA00048679"/>
    </source>
</evidence>
<dbReference type="PROSITE" id="PS00108">
    <property type="entry name" value="PROTEIN_KINASE_ST"/>
    <property type="match status" value="1"/>
</dbReference>
<feature type="non-terminal residue" evidence="15">
    <location>
        <position position="1231"/>
    </location>
</feature>
<evidence type="ECO:0000256" key="9">
    <source>
        <dbReference type="ARBA" id="ARBA00022777"/>
    </source>
</evidence>
<feature type="non-terminal residue" evidence="15">
    <location>
        <position position="1"/>
    </location>
</feature>
<dbReference type="GO" id="GO:0005737">
    <property type="term" value="C:cytoplasm"/>
    <property type="evidence" value="ECO:0007669"/>
    <property type="project" value="UniProtKB-SubCell"/>
</dbReference>
<feature type="compositionally biased region" description="Polar residues" evidence="13">
    <location>
        <begin position="469"/>
        <end position="479"/>
    </location>
</feature>